<dbReference type="InterPro" id="IPR040442">
    <property type="entry name" value="Pyrv_kinase-like_dom_sf"/>
</dbReference>
<dbReference type="InterPro" id="IPR015813">
    <property type="entry name" value="Pyrv/PenolPyrv_kinase-like_dom"/>
</dbReference>
<sequence length="99" mass="11117">MRAIEVVVSCNTHDQELFGFHRDHSPCDGFEEVLNCYNVFAQLLRRQSVSLIRDVSKKVFSKMGTSIGYEIGTMIEIPRAALVADEVHLIDTLFAISDA</sequence>
<dbReference type="EMBL" id="JBBNAF010000002">
    <property type="protein sequence ID" value="KAK9162544.1"/>
    <property type="molecule type" value="Genomic_DNA"/>
</dbReference>
<keyword evidence="3" id="KW-1185">Reference proteome</keyword>
<proteinExistence type="predicted"/>
<dbReference type="Pfam" id="PF02896">
    <property type="entry name" value="PEP-utilizers_C"/>
    <property type="match status" value="1"/>
</dbReference>
<organism evidence="2 3">
    <name type="scientific">Stephania yunnanensis</name>
    <dbReference type="NCBI Taxonomy" id="152371"/>
    <lineage>
        <taxon>Eukaryota</taxon>
        <taxon>Viridiplantae</taxon>
        <taxon>Streptophyta</taxon>
        <taxon>Embryophyta</taxon>
        <taxon>Tracheophyta</taxon>
        <taxon>Spermatophyta</taxon>
        <taxon>Magnoliopsida</taxon>
        <taxon>Ranunculales</taxon>
        <taxon>Menispermaceae</taxon>
        <taxon>Menispermoideae</taxon>
        <taxon>Cissampelideae</taxon>
        <taxon>Stephania</taxon>
    </lineage>
</organism>
<evidence type="ECO:0000313" key="3">
    <source>
        <dbReference type="Proteomes" id="UP001420932"/>
    </source>
</evidence>
<gene>
    <name evidence="2" type="ORF">Syun_003446</name>
</gene>
<reference evidence="2 3" key="1">
    <citation type="submission" date="2024-01" db="EMBL/GenBank/DDBJ databases">
        <title>Genome assemblies of Stephania.</title>
        <authorList>
            <person name="Yang L."/>
        </authorList>
    </citation>
    <scope>NUCLEOTIDE SEQUENCE [LARGE SCALE GENOMIC DNA]</scope>
    <source>
        <strain evidence="2">YNDBR</strain>
        <tissue evidence="2">Leaf</tissue>
    </source>
</reference>
<dbReference type="GO" id="GO:0016772">
    <property type="term" value="F:transferase activity, transferring phosphorus-containing groups"/>
    <property type="evidence" value="ECO:0007669"/>
    <property type="project" value="InterPro"/>
</dbReference>
<dbReference type="SUPFAM" id="SSF51621">
    <property type="entry name" value="Phosphoenolpyruvate/pyruvate domain"/>
    <property type="match status" value="1"/>
</dbReference>
<evidence type="ECO:0000313" key="2">
    <source>
        <dbReference type="EMBL" id="KAK9162544.1"/>
    </source>
</evidence>
<protein>
    <recommendedName>
        <fullName evidence="1">PEP-utilising enzyme C-terminal domain-containing protein</fullName>
    </recommendedName>
</protein>
<dbReference type="InterPro" id="IPR000121">
    <property type="entry name" value="PEP_util_C"/>
</dbReference>
<comment type="caution">
    <text evidence="2">The sequence shown here is derived from an EMBL/GenBank/DDBJ whole genome shotgun (WGS) entry which is preliminary data.</text>
</comment>
<accession>A0AAP0L392</accession>
<dbReference type="AlphaFoldDB" id="A0AAP0L392"/>
<evidence type="ECO:0000259" key="1">
    <source>
        <dbReference type="Pfam" id="PF02896"/>
    </source>
</evidence>
<dbReference type="Gene3D" id="3.20.20.60">
    <property type="entry name" value="Phosphoenolpyruvate-binding domains"/>
    <property type="match status" value="1"/>
</dbReference>
<name>A0AAP0L392_9MAGN</name>
<dbReference type="Proteomes" id="UP001420932">
    <property type="component" value="Unassembled WGS sequence"/>
</dbReference>
<feature type="domain" description="PEP-utilising enzyme C-terminal" evidence="1">
    <location>
        <begin position="47"/>
        <end position="87"/>
    </location>
</feature>